<dbReference type="InterPro" id="IPR004104">
    <property type="entry name" value="Gfo/Idh/MocA-like_OxRdtase_C"/>
</dbReference>
<evidence type="ECO:0000259" key="4">
    <source>
        <dbReference type="Pfam" id="PF02894"/>
    </source>
</evidence>
<dbReference type="PANTHER" id="PTHR43708:SF5">
    <property type="entry name" value="CONSERVED EXPRESSED OXIDOREDUCTASE (EUROFUNG)-RELATED"/>
    <property type="match status" value="1"/>
</dbReference>
<evidence type="ECO:0000313" key="5">
    <source>
        <dbReference type="EMBL" id="GAA3713368.1"/>
    </source>
</evidence>
<organism evidence="5 6">
    <name type="scientific">Sphingomonas cynarae</name>
    <dbReference type="NCBI Taxonomy" id="930197"/>
    <lineage>
        <taxon>Bacteria</taxon>
        <taxon>Pseudomonadati</taxon>
        <taxon>Pseudomonadota</taxon>
        <taxon>Alphaproteobacteria</taxon>
        <taxon>Sphingomonadales</taxon>
        <taxon>Sphingomonadaceae</taxon>
        <taxon>Sphingomonas</taxon>
    </lineage>
</organism>
<dbReference type="InterPro" id="IPR000683">
    <property type="entry name" value="Gfo/Idh/MocA-like_OxRdtase_N"/>
</dbReference>
<sequence>MRVMIRVGLIGYGYAARTFHAPLLASVPGMALTLVASSDAAKVHADLPNVTVAADPLAVATSDAIDLVVIASPNASHAPLAIAALRAGRHVVVDKPFTLDTAEARDLIGLANARDRLLSVFHNRRWDSDWLTVSRAIREGVVGRPVHLESHIDRFRPAVRVRWREDGSPGSGIWYDLGPHLVDQAILLFGLPERVQASMARQRESALADDWAHVVLDHGDGRRAVLHAAMLVAGGSPRFVVHGDGGTIVKNRPDRQEAQLLSGIRPGTDGWGVNDDPLRLFDREGNVTTRPAEAGDQRCYYAAIAAALRGEGANPVPPVQALAVMAVVEAAAIAAATGQVAVPDLTDHERMRLIASYRA</sequence>
<reference evidence="6" key="1">
    <citation type="journal article" date="2019" name="Int. J. Syst. Evol. Microbiol.">
        <title>The Global Catalogue of Microorganisms (GCM) 10K type strain sequencing project: providing services to taxonomists for standard genome sequencing and annotation.</title>
        <authorList>
            <consortium name="The Broad Institute Genomics Platform"/>
            <consortium name="The Broad Institute Genome Sequencing Center for Infectious Disease"/>
            <person name="Wu L."/>
            <person name="Ma J."/>
        </authorList>
    </citation>
    <scope>NUCLEOTIDE SEQUENCE [LARGE SCALE GENOMIC DNA]</scope>
    <source>
        <strain evidence="6">JCM 17498</strain>
    </source>
</reference>
<feature type="domain" description="Gfo/Idh/MocA-like oxidoreductase C-terminal" evidence="4">
    <location>
        <begin position="136"/>
        <end position="339"/>
    </location>
</feature>
<evidence type="ECO:0000256" key="2">
    <source>
        <dbReference type="ARBA" id="ARBA00023002"/>
    </source>
</evidence>
<dbReference type="EMBL" id="BAABBF010000005">
    <property type="protein sequence ID" value="GAA3713368.1"/>
    <property type="molecule type" value="Genomic_DNA"/>
</dbReference>
<protein>
    <submittedName>
        <fullName evidence="5">Oxidoreductase</fullName>
    </submittedName>
</protein>
<accession>A0ABP7E2C9</accession>
<dbReference type="Pfam" id="PF01408">
    <property type="entry name" value="GFO_IDH_MocA"/>
    <property type="match status" value="1"/>
</dbReference>
<proteinExistence type="inferred from homology"/>
<feature type="domain" description="Gfo/Idh/MocA-like oxidoreductase N-terminal" evidence="3">
    <location>
        <begin position="5"/>
        <end position="122"/>
    </location>
</feature>
<keyword evidence="6" id="KW-1185">Reference proteome</keyword>
<comment type="caution">
    <text evidence="5">The sequence shown here is derived from an EMBL/GenBank/DDBJ whole genome shotgun (WGS) entry which is preliminary data.</text>
</comment>
<dbReference type="SUPFAM" id="SSF51735">
    <property type="entry name" value="NAD(P)-binding Rossmann-fold domains"/>
    <property type="match status" value="1"/>
</dbReference>
<comment type="similarity">
    <text evidence="1">Belongs to the Gfo/Idh/MocA family.</text>
</comment>
<evidence type="ECO:0000259" key="3">
    <source>
        <dbReference type="Pfam" id="PF01408"/>
    </source>
</evidence>
<dbReference type="NCBIfam" id="NF008607">
    <property type="entry name" value="PRK11579.1"/>
    <property type="match status" value="1"/>
</dbReference>
<name>A0ABP7E2C9_9SPHN</name>
<dbReference type="Gene3D" id="3.40.50.720">
    <property type="entry name" value="NAD(P)-binding Rossmann-like Domain"/>
    <property type="match status" value="1"/>
</dbReference>
<evidence type="ECO:0000313" key="6">
    <source>
        <dbReference type="Proteomes" id="UP001500523"/>
    </source>
</evidence>
<dbReference type="InterPro" id="IPR051317">
    <property type="entry name" value="Gfo/Idh/MocA_oxidoreduct"/>
</dbReference>
<dbReference type="InterPro" id="IPR036291">
    <property type="entry name" value="NAD(P)-bd_dom_sf"/>
</dbReference>
<evidence type="ECO:0000256" key="1">
    <source>
        <dbReference type="ARBA" id="ARBA00010928"/>
    </source>
</evidence>
<keyword evidence="2" id="KW-0560">Oxidoreductase</keyword>
<dbReference type="PANTHER" id="PTHR43708">
    <property type="entry name" value="CONSERVED EXPRESSED OXIDOREDUCTASE (EUROFUNG)"/>
    <property type="match status" value="1"/>
</dbReference>
<dbReference type="Gene3D" id="3.30.360.10">
    <property type="entry name" value="Dihydrodipicolinate Reductase, domain 2"/>
    <property type="match status" value="1"/>
</dbReference>
<dbReference type="Proteomes" id="UP001500523">
    <property type="component" value="Unassembled WGS sequence"/>
</dbReference>
<gene>
    <name evidence="5" type="ORF">GCM10022268_22670</name>
</gene>
<dbReference type="Pfam" id="PF02894">
    <property type="entry name" value="GFO_IDH_MocA_C"/>
    <property type="match status" value="1"/>
</dbReference>